<keyword evidence="5 7" id="KW-0862">Zinc</keyword>
<evidence type="ECO:0000313" key="10">
    <source>
        <dbReference type="Proteomes" id="UP000178849"/>
    </source>
</evidence>
<evidence type="ECO:0000256" key="3">
    <source>
        <dbReference type="ARBA" id="ARBA00022763"/>
    </source>
</evidence>
<dbReference type="GO" id="GO:0008081">
    <property type="term" value="F:phosphoric diester hydrolase activity"/>
    <property type="evidence" value="ECO:0007669"/>
    <property type="project" value="TreeGrafter"/>
</dbReference>
<dbReference type="InterPro" id="IPR001719">
    <property type="entry name" value="AP_endonuc_2"/>
</dbReference>
<evidence type="ECO:0000256" key="4">
    <source>
        <dbReference type="ARBA" id="ARBA00022801"/>
    </source>
</evidence>
<reference evidence="9 10" key="1">
    <citation type="journal article" date="2016" name="Nat. Commun.">
        <title>Thousands of microbial genomes shed light on interconnected biogeochemical processes in an aquifer system.</title>
        <authorList>
            <person name="Anantharaman K."/>
            <person name="Brown C.T."/>
            <person name="Hug L.A."/>
            <person name="Sharon I."/>
            <person name="Castelle C.J."/>
            <person name="Probst A.J."/>
            <person name="Thomas B.C."/>
            <person name="Singh A."/>
            <person name="Wilkins M.J."/>
            <person name="Karaoz U."/>
            <person name="Brodie E.L."/>
            <person name="Williams K.H."/>
            <person name="Hubbard S.S."/>
            <person name="Banfield J.F."/>
        </authorList>
    </citation>
    <scope>NUCLEOTIDE SEQUENCE [LARGE SCALE GENOMIC DNA]</scope>
</reference>
<dbReference type="PROSITE" id="PS00731">
    <property type="entry name" value="AP_NUCLEASE_F2_3"/>
    <property type="match status" value="1"/>
</dbReference>
<dbReference type="NCBIfam" id="TIGR00587">
    <property type="entry name" value="nfo"/>
    <property type="match status" value="1"/>
</dbReference>
<proteinExistence type="inferred from homology"/>
<dbReference type="GO" id="GO:0003677">
    <property type="term" value="F:DNA binding"/>
    <property type="evidence" value="ECO:0007669"/>
    <property type="project" value="InterPro"/>
</dbReference>
<dbReference type="AlphaFoldDB" id="A0A1G2BLI5"/>
<keyword evidence="3 7" id="KW-0227">DNA damage</keyword>
<organism evidence="9 10">
    <name type="scientific">Candidatus Komeilibacteria bacterium RIFCSPLOWO2_01_FULL_45_10</name>
    <dbReference type="NCBI Taxonomy" id="1798550"/>
    <lineage>
        <taxon>Bacteria</taxon>
        <taxon>Candidatus Komeiliibacteriota</taxon>
    </lineage>
</organism>
<keyword evidence="2 7" id="KW-0479">Metal-binding</keyword>
<feature type="binding site" evidence="7">
    <location>
        <position position="188"/>
    </location>
    <ligand>
        <name>Zn(2+)</name>
        <dbReference type="ChEBI" id="CHEBI:29105"/>
        <label>2</label>
    </ligand>
</feature>
<dbReference type="PROSITE" id="PS00730">
    <property type="entry name" value="AP_NUCLEASE_F2_2"/>
    <property type="match status" value="1"/>
</dbReference>
<feature type="binding site" evidence="7">
    <location>
        <position position="225"/>
    </location>
    <ligand>
        <name>Zn(2+)</name>
        <dbReference type="ChEBI" id="CHEBI:29105"/>
        <label>2</label>
    </ligand>
</feature>
<dbReference type="EC" id="3.1.21.2" evidence="7"/>
<dbReference type="GO" id="GO:0006284">
    <property type="term" value="P:base-excision repair"/>
    <property type="evidence" value="ECO:0007669"/>
    <property type="project" value="TreeGrafter"/>
</dbReference>
<dbReference type="InterPro" id="IPR018246">
    <property type="entry name" value="AP_endonuc_F2_Zn_BS"/>
</dbReference>
<dbReference type="FunFam" id="3.20.20.150:FF:000001">
    <property type="entry name" value="Probable endonuclease 4"/>
    <property type="match status" value="1"/>
</dbReference>
<dbReference type="Proteomes" id="UP000178849">
    <property type="component" value="Unassembled WGS sequence"/>
</dbReference>
<feature type="binding site" evidence="7">
    <location>
        <position position="142"/>
    </location>
    <ligand>
        <name>Zn(2+)</name>
        <dbReference type="ChEBI" id="CHEBI:29105"/>
        <label>2</label>
    </ligand>
</feature>
<dbReference type="SUPFAM" id="SSF51658">
    <property type="entry name" value="Xylose isomerase-like"/>
    <property type="match status" value="1"/>
</dbReference>
<evidence type="ECO:0000313" key="9">
    <source>
        <dbReference type="EMBL" id="OGY89160.1"/>
    </source>
</evidence>
<keyword evidence="6 7" id="KW-0234">DNA repair</keyword>
<dbReference type="Gene3D" id="3.20.20.150">
    <property type="entry name" value="Divalent-metal-dependent TIM barrel enzymes"/>
    <property type="match status" value="1"/>
</dbReference>
<dbReference type="InterPro" id="IPR036237">
    <property type="entry name" value="Xyl_isomerase-like_sf"/>
</dbReference>
<dbReference type="InterPro" id="IPR013022">
    <property type="entry name" value="Xyl_isomerase-like_TIM-brl"/>
</dbReference>
<feature type="binding site" evidence="7">
    <location>
        <position position="238"/>
    </location>
    <ligand>
        <name>Zn(2+)</name>
        <dbReference type="ChEBI" id="CHEBI:29105"/>
        <label>3</label>
    </ligand>
</feature>
<dbReference type="PROSITE" id="PS51432">
    <property type="entry name" value="AP_NUCLEASE_F2_4"/>
    <property type="match status" value="1"/>
</dbReference>
<dbReference type="Pfam" id="PF01261">
    <property type="entry name" value="AP_endonuc_2"/>
    <property type="match status" value="1"/>
</dbReference>
<comment type="catalytic activity">
    <reaction evidence="7">
        <text>Endonucleolytic cleavage to 5'-phosphooligonucleotide end-products.</text>
        <dbReference type="EC" id="3.1.21.2"/>
    </reaction>
</comment>
<dbReference type="SMART" id="SM00518">
    <property type="entry name" value="AP2Ec"/>
    <property type="match status" value="1"/>
</dbReference>
<dbReference type="STRING" id="1798550.A2927_00520"/>
<keyword evidence="7" id="KW-0255">Endonuclease</keyword>
<keyword evidence="7" id="KW-0540">Nuclease</keyword>
<evidence type="ECO:0000256" key="6">
    <source>
        <dbReference type="ARBA" id="ARBA00023204"/>
    </source>
</evidence>
<evidence type="ECO:0000256" key="5">
    <source>
        <dbReference type="ARBA" id="ARBA00022833"/>
    </source>
</evidence>
<comment type="similarity">
    <text evidence="1 7">Belongs to the AP endonuclease 2 family.</text>
</comment>
<sequence length="292" mass="31922">MLFGAHVSIAGGVYNAPANAKKIGCEVFQLFSRSPRGGNAPVLTKSIVAQFKSAVKENNQAESYIHTPYYINLASTNSRIRYGSIKVIREELERASLLGVRYVMTHLGSANDLPRKEAVKKVVEGIKKILAGYQGSALFLIENSAGSGNIIGDQFEEISQIINEVPSAYAGASADRRQAQSKIGVCLDTCHAFASGYDLRNKKAVDGTLQKFNRIIGLKFLKMMHANDSKTDLGSHVDRHEHIGLGKIGLAGFKAIIRHPQLKKINLILETPDDESGMQESDLKVLKKLRNS</sequence>
<dbReference type="EMBL" id="MHKL01000025">
    <property type="protein sequence ID" value="OGY89160.1"/>
    <property type="molecule type" value="Genomic_DNA"/>
</dbReference>
<feature type="binding site" evidence="7">
    <location>
        <position position="142"/>
    </location>
    <ligand>
        <name>Zn(2+)</name>
        <dbReference type="ChEBI" id="CHEBI:29105"/>
        <label>1</label>
    </ligand>
</feature>
<dbReference type="PANTHER" id="PTHR21445:SF0">
    <property type="entry name" value="APURINIC-APYRIMIDINIC ENDONUCLEASE"/>
    <property type="match status" value="1"/>
</dbReference>
<feature type="domain" description="Xylose isomerase-like TIM barrel" evidence="8">
    <location>
        <begin position="18"/>
        <end position="288"/>
    </location>
</feature>
<evidence type="ECO:0000256" key="7">
    <source>
        <dbReference type="HAMAP-Rule" id="MF_00152"/>
    </source>
</evidence>
<feature type="binding site" evidence="7">
    <location>
        <position position="240"/>
    </location>
    <ligand>
        <name>Zn(2+)</name>
        <dbReference type="ChEBI" id="CHEBI:29105"/>
        <label>3</label>
    </ligand>
</feature>
<evidence type="ECO:0000256" key="1">
    <source>
        <dbReference type="ARBA" id="ARBA00005340"/>
    </source>
</evidence>
<evidence type="ECO:0000256" key="2">
    <source>
        <dbReference type="ARBA" id="ARBA00022723"/>
    </source>
</evidence>
<protein>
    <recommendedName>
        <fullName evidence="7">Probable endonuclease 4</fullName>
        <ecNumber evidence="7">3.1.21.2</ecNumber>
    </recommendedName>
    <alternativeName>
        <fullName evidence="7">Endodeoxyribonuclease IV</fullName>
    </alternativeName>
    <alternativeName>
        <fullName evidence="7">Endonuclease IV</fullName>
    </alternativeName>
</protein>
<feature type="binding site" evidence="7">
    <location>
        <position position="270"/>
    </location>
    <ligand>
        <name>Zn(2+)</name>
        <dbReference type="ChEBI" id="CHEBI:29105"/>
        <label>2</label>
    </ligand>
</feature>
<dbReference type="GO" id="GO:0003906">
    <property type="term" value="F:DNA-(apurinic or apyrimidinic site) endonuclease activity"/>
    <property type="evidence" value="ECO:0007669"/>
    <property type="project" value="TreeGrafter"/>
</dbReference>
<dbReference type="CDD" id="cd00019">
    <property type="entry name" value="AP2Ec"/>
    <property type="match status" value="1"/>
</dbReference>
<comment type="function">
    <text evidence="7">Endonuclease IV plays a role in DNA repair. It cleaves phosphodiester bonds at apurinic or apyrimidinic (AP) sites, generating a 3'-hydroxyl group and a 5'-terminal sugar phosphate.</text>
</comment>
<feature type="binding site" evidence="7">
    <location>
        <position position="191"/>
    </location>
    <ligand>
        <name>Zn(2+)</name>
        <dbReference type="ChEBI" id="CHEBI:29105"/>
        <label>3</label>
    </ligand>
</feature>
<name>A0A1G2BLI5_9BACT</name>
<dbReference type="HAMAP" id="MF_00152">
    <property type="entry name" value="Nfo"/>
    <property type="match status" value="1"/>
</dbReference>
<keyword evidence="4 7" id="KW-0378">Hydrolase</keyword>
<dbReference type="PANTHER" id="PTHR21445">
    <property type="entry name" value="ENDONUCLEASE IV ENDODEOXYRIBONUCLEASE IV"/>
    <property type="match status" value="1"/>
</dbReference>
<evidence type="ECO:0000259" key="8">
    <source>
        <dbReference type="Pfam" id="PF01261"/>
    </source>
</evidence>
<gene>
    <name evidence="7" type="primary">nfo</name>
    <name evidence="9" type="ORF">A2927_00520</name>
</gene>
<accession>A0A1G2BLI5</accession>
<feature type="binding site" evidence="7">
    <location>
        <position position="66"/>
    </location>
    <ligand>
        <name>Zn(2+)</name>
        <dbReference type="ChEBI" id="CHEBI:29105"/>
        <label>1</label>
    </ligand>
</feature>
<feature type="binding site" evidence="7">
    <location>
        <position position="106"/>
    </location>
    <ligand>
        <name>Zn(2+)</name>
        <dbReference type="ChEBI" id="CHEBI:29105"/>
        <label>1</label>
    </ligand>
</feature>
<comment type="cofactor">
    <cofactor evidence="7">
        <name>Zn(2+)</name>
        <dbReference type="ChEBI" id="CHEBI:29105"/>
    </cofactor>
    <text evidence="7">Binds 3 Zn(2+) ions.</text>
</comment>
<dbReference type="GO" id="GO:0008270">
    <property type="term" value="F:zinc ion binding"/>
    <property type="evidence" value="ECO:0007669"/>
    <property type="project" value="UniProtKB-UniRule"/>
</dbReference>
<comment type="caution">
    <text evidence="9">The sequence shown here is derived from an EMBL/GenBank/DDBJ whole genome shotgun (WGS) entry which is preliminary data.</text>
</comment>
<dbReference type="GO" id="GO:0008833">
    <property type="term" value="F:deoxyribonuclease IV (phage-T4-induced) activity"/>
    <property type="evidence" value="ECO:0007669"/>
    <property type="project" value="UniProtKB-UniRule"/>
</dbReference>